<dbReference type="PROSITE" id="PS51007">
    <property type="entry name" value="CYTC"/>
    <property type="match status" value="1"/>
</dbReference>
<dbReference type="SUPFAM" id="SSF46626">
    <property type="entry name" value="Cytochrome c"/>
    <property type="match status" value="1"/>
</dbReference>
<organism evidence="6 7">
    <name type="scientific">Candidatus Enterocola intestinipullorum</name>
    <dbReference type="NCBI Taxonomy" id="2840783"/>
    <lineage>
        <taxon>Bacteria</taxon>
        <taxon>Pseudomonadati</taxon>
        <taxon>Bacteroidota</taxon>
        <taxon>Bacteroidia</taxon>
        <taxon>Bacteroidales</taxon>
        <taxon>Candidatus Enterocola</taxon>
    </lineage>
</organism>
<dbReference type="GO" id="GO:0046872">
    <property type="term" value="F:metal ion binding"/>
    <property type="evidence" value="ECO:0007669"/>
    <property type="project" value="UniProtKB-KW"/>
</dbReference>
<dbReference type="PIRSF" id="PIRSF028099">
    <property type="entry name" value="DUF1111"/>
    <property type="match status" value="1"/>
</dbReference>
<accession>A0A9D9HDN1</accession>
<dbReference type="GO" id="GO:0009055">
    <property type="term" value="F:electron transfer activity"/>
    <property type="evidence" value="ECO:0007669"/>
    <property type="project" value="InterPro"/>
</dbReference>
<reference evidence="6" key="1">
    <citation type="submission" date="2020-10" db="EMBL/GenBank/DDBJ databases">
        <authorList>
            <person name="Gilroy R."/>
        </authorList>
    </citation>
    <scope>NUCLEOTIDE SEQUENCE</scope>
    <source>
        <strain evidence="6">D3-1215</strain>
    </source>
</reference>
<keyword evidence="2 4" id="KW-0479">Metal-binding</keyword>
<comment type="caution">
    <text evidence="6">The sequence shown here is derived from an EMBL/GenBank/DDBJ whole genome shotgun (WGS) entry which is preliminary data.</text>
</comment>
<evidence type="ECO:0000259" key="5">
    <source>
        <dbReference type="PROSITE" id="PS51007"/>
    </source>
</evidence>
<dbReference type="GO" id="GO:0020037">
    <property type="term" value="F:heme binding"/>
    <property type="evidence" value="ECO:0007669"/>
    <property type="project" value="InterPro"/>
</dbReference>
<reference evidence="6" key="2">
    <citation type="journal article" date="2021" name="PeerJ">
        <title>Extensive microbial diversity within the chicken gut microbiome revealed by metagenomics and culture.</title>
        <authorList>
            <person name="Gilroy R."/>
            <person name="Ravi A."/>
            <person name="Getino M."/>
            <person name="Pursley I."/>
            <person name="Horton D.L."/>
            <person name="Alikhan N.F."/>
            <person name="Baker D."/>
            <person name="Gharbi K."/>
            <person name="Hall N."/>
            <person name="Watson M."/>
            <person name="Adriaenssens E.M."/>
            <person name="Foster-Nyarko E."/>
            <person name="Jarju S."/>
            <person name="Secka A."/>
            <person name="Antonio M."/>
            <person name="Oren A."/>
            <person name="Chaudhuri R.R."/>
            <person name="La Ragione R."/>
            <person name="Hildebrand F."/>
            <person name="Pallen M.J."/>
        </authorList>
    </citation>
    <scope>NUCLEOTIDE SEQUENCE</scope>
    <source>
        <strain evidence="6">D3-1215</strain>
    </source>
</reference>
<evidence type="ECO:0000313" key="7">
    <source>
        <dbReference type="Proteomes" id="UP000823637"/>
    </source>
</evidence>
<dbReference type="PANTHER" id="PTHR30600:SF4">
    <property type="entry name" value="CYTOCHROME C DOMAIN-CONTAINING PROTEIN"/>
    <property type="match status" value="1"/>
</dbReference>
<dbReference type="Pfam" id="PF06537">
    <property type="entry name" value="DHOR"/>
    <property type="match status" value="1"/>
</dbReference>
<dbReference type="InterPro" id="IPR010538">
    <property type="entry name" value="DHOR"/>
</dbReference>
<dbReference type="FunFam" id="1.10.760.10:FF:000010">
    <property type="entry name" value="Predicted thiol oxidoreductase"/>
    <property type="match status" value="1"/>
</dbReference>
<dbReference type="Gene3D" id="1.10.760.10">
    <property type="entry name" value="Cytochrome c-like domain"/>
    <property type="match status" value="1"/>
</dbReference>
<evidence type="ECO:0000256" key="2">
    <source>
        <dbReference type="ARBA" id="ARBA00022723"/>
    </source>
</evidence>
<evidence type="ECO:0000256" key="3">
    <source>
        <dbReference type="ARBA" id="ARBA00023004"/>
    </source>
</evidence>
<dbReference type="AlphaFoldDB" id="A0A9D9HDN1"/>
<name>A0A9D9HDN1_9BACT</name>
<sequence length="488" mass="53927">MKPIGNTSFFTRGGGLSKVLCLLALSGLCSCYQEPEADYIINTATGKVAAYEELSAGKSTVFISSMSAYDTEASWVTGDLYSRFVSGDLLYDDRRIPDMDASNMGGLGPVYAGFSCGSCHNNAGATASTLWTESGSGSAGFSSCLIYITRKDGGFLRNYGRVLHDQSSIYGVEPEGKLKVEWTYEQFTFPDGEPYELATPHFTITEWYADSLAPEDLVVTVRVPLRHVGMGQMMSLDPNQLQRLAAQNNYPEYGISGRLNWVTERGVNGIGVSGRKAQHQDLTIELGFSSDLGVTNDRYPEEVSQGQSQYDQVFPHGNHGIQVSTRDMEDVDLYMHCLGVPARRNVDNEEVKRGEKLFEAAKCHLCHTPTLHTKEGKTVLINGTELPWLNGETIHPYSDYLLHDMGPELDDNYASGLAAGYEWRTTPLWGIGLQEVVNGHSYFLHDGRARNLVEAIMWHGGEGAVSRELFKNMEKSDRDALIKFLQSL</sequence>
<keyword evidence="1 4" id="KW-0349">Heme</keyword>
<gene>
    <name evidence="6" type="ORF">IAC32_04875</name>
</gene>
<keyword evidence="3 4" id="KW-0408">Iron</keyword>
<dbReference type="Proteomes" id="UP000823637">
    <property type="component" value="Unassembled WGS sequence"/>
</dbReference>
<dbReference type="InterPro" id="IPR009056">
    <property type="entry name" value="Cyt_c-like_dom"/>
</dbReference>
<dbReference type="PANTHER" id="PTHR30600">
    <property type="entry name" value="CYTOCHROME C PEROXIDASE-RELATED"/>
    <property type="match status" value="1"/>
</dbReference>
<dbReference type="PROSITE" id="PS51257">
    <property type="entry name" value="PROKAR_LIPOPROTEIN"/>
    <property type="match status" value="1"/>
</dbReference>
<dbReference type="GO" id="GO:0004130">
    <property type="term" value="F:cytochrome-c peroxidase activity"/>
    <property type="evidence" value="ECO:0007669"/>
    <property type="project" value="TreeGrafter"/>
</dbReference>
<evidence type="ECO:0000256" key="1">
    <source>
        <dbReference type="ARBA" id="ARBA00022617"/>
    </source>
</evidence>
<proteinExistence type="predicted"/>
<dbReference type="EMBL" id="JADIMR010000073">
    <property type="protein sequence ID" value="MBO8447059.1"/>
    <property type="molecule type" value="Genomic_DNA"/>
</dbReference>
<dbReference type="InterPro" id="IPR051395">
    <property type="entry name" value="Cytochrome_c_Peroxidase/MauG"/>
</dbReference>
<protein>
    <submittedName>
        <fullName evidence="6">Thiol oxidoreductase</fullName>
    </submittedName>
</protein>
<dbReference type="InterPro" id="IPR036909">
    <property type="entry name" value="Cyt_c-like_dom_sf"/>
</dbReference>
<feature type="domain" description="Cytochrome c" evidence="5">
    <location>
        <begin position="349"/>
        <end position="488"/>
    </location>
</feature>
<evidence type="ECO:0000313" key="6">
    <source>
        <dbReference type="EMBL" id="MBO8447059.1"/>
    </source>
</evidence>
<evidence type="ECO:0000256" key="4">
    <source>
        <dbReference type="PROSITE-ProRule" id="PRU00433"/>
    </source>
</evidence>